<comment type="catalytic activity">
    <reaction evidence="1 10">
        <text>Hydrolysis of terminal, non-reducing beta-D-glucosyl residues with release of beta-D-glucose.</text>
        <dbReference type="EC" id="3.2.1.21"/>
    </reaction>
</comment>
<dbReference type="InterPro" id="IPR001360">
    <property type="entry name" value="Glyco_hydro_1"/>
</dbReference>
<evidence type="ECO:0000313" key="12">
    <source>
        <dbReference type="Proteomes" id="UP000738431"/>
    </source>
</evidence>
<sequence>MKTFPTGFTWGSATASYQIEGAWNEGGKGPSIWDAFTQIPGKIAEGHDGTVACDHYHRMEEDVALMAAMGLKAYRFSIAWSRVMPTGRGEVNEEGIAFYSRLLDALKAHGIEPWVTLYHWDLPLALQLELDGWRNPELPDHFAAYARLCFERFGDRVKHWITLNEPWVVSIMGHANGVMAPGRVSNREPYAVAHQLLRAHGKAVDVYRREFQAEQGGQIGITNNCDWREPKTDSAADQAAAQRALEFFVGWFGDPIYHGDYPAVMRERLGDRLPQFSDEDRALLRGSSDFFGLNFYTGLYAANQGEETSGESNPYGNGGISEDQDVELSADPTWKKSSMGWPVLPWACERLLKWIDRRYGHPPIVITENGFAQDNPVVDGRVADPDRAAFITTYLEACHQAITDGVDLRGYFVWSLLDNFEWACGYTQRFGLHHVDYATGRRTPKDSARVYAQIIANNGLQ</sequence>
<evidence type="ECO:0000313" key="11">
    <source>
        <dbReference type="EMBL" id="WRQ89361.1"/>
    </source>
</evidence>
<dbReference type="EC" id="3.2.1.21" evidence="3 10"/>
<dbReference type="InterPro" id="IPR017736">
    <property type="entry name" value="Glyco_hydro_1_beta-glucosidase"/>
</dbReference>
<evidence type="ECO:0000256" key="7">
    <source>
        <dbReference type="ARBA" id="ARBA00023295"/>
    </source>
</evidence>
<evidence type="ECO:0000256" key="5">
    <source>
        <dbReference type="ARBA" id="ARBA00023001"/>
    </source>
</evidence>
<evidence type="ECO:0000256" key="8">
    <source>
        <dbReference type="ARBA" id="ARBA00023326"/>
    </source>
</evidence>
<organism evidence="11 12">
    <name type="scientific">Actomonas aquatica</name>
    <dbReference type="NCBI Taxonomy" id="2866162"/>
    <lineage>
        <taxon>Bacteria</taxon>
        <taxon>Pseudomonadati</taxon>
        <taxon>Verrucomicrobiota</taxon>
        <taxon>Opitutia</taxon>
        <taxon>Opitutales</taxon>
        <taxon>Opitutaceae</taxon>
        <taxon>Actomonas</taxon>
    </lineage>
</organism>
<reference evidence="11 12" key="2">
    <citation type="submission" date="2023-12" db="EMBL/GenBank/DDBJ databases">
        <title>Description of an unclassified Opitutus bacterium of Verrucomicrobiota.</title>
        <authorList>
            <person name="Zhang D.-F."/>
        </authorList>
    </citation>
    <scope>NUCLEOTIDE SEQUENCE [LARGE SCALE GENOMIC DNA]</scope>
    <source>
        <strain evidence="11 12">WL0086</strain>
    </source>
</reference>
<keyword evidence="8" id="KW-0624">Polysaccharide degradation</keyword>
<keyword evidence="6" id="KW-0119">Carbohydrate metabolism</keyword>
<evidence type="ECO:0000256" key="1">
    <source>
        <dbReference type="ARBA" id="ARBA00000448"/>
    </source>
</evidence>
<keyword evidence="5" id="KW-0136">Cellulose degradation</keyword>
<dbReference type="SUPFAM" id="SSF51445">
    <property type="entry name" value="(Trans)glycosidases"/>
    <property type="match status" value="1"/>
</dbReference>
<evidence type="ECO:0000256" key="3">
    <source>
        <dbReference type="ARBA" id="ARBA00012744"/>
    </source>
</evidence>
<dbReference type="InterPro" id="IPR017853">
    <property type="entry name" value="GH"/>
</dbReference>
<protein>
    <recommendedName>
        <fullName evidence="3 10">Beta-glucosidase</fullName>
        <ecNumber evidence="3 10">3.2.1.21</ecNumber>
    </recommendedName>
</protein>
<keyword evidence="4 10" id="KW-0378">Hydrolase</keyword>
<dbReference type="Proteomes" id="UP000738431">
    <property type="component" value="Chromosome"/>
</dbReference>
<evidence type="ECO:0000256" key="4">
    <source>
        <dbReference type="ARBA" id="ARBA00022801"/>
    </source>
</evidence>
<evidence type="ECO:0000256" key="10">
    <source>
        <dbReference type="RuleBase" id="RU361175"/>
    </source>
</evidence>
<evidence type="ECO:0000256" key="2">
    <source>
        <dbReference type="ARBA" id="ARBA00010838"/>
    </source>
</evidence>
<evidence type="ECO:0000256" key="9">
    <source>
        <dbReference type="PROSITE-ProRule" id="PRU10055"/>
    </source>
</evidence>
<comment type="similarity">
    <text evidence="2 10">Belongs to the glycosyl hydrolase 1 family.</text>
</comment>
<dbReference type="PANTHER" id="PTHR10353:SF36">
    <property type="entry name" value="LP05116P"/>
    <property type="match status" value="1"/>
</dbReference>
<name>A0ABZ1CCR5_9BACT</name>
<evidence type="ECO:0000256" key="6">
    <source>
        <dbReference type="ARBA" id="ARBA00023277"/>
    </source>
</evidence>
<dbReference type="PRINTS" id="PR00131">
    <property type="entry name" value="GLHYDRLASE1"/>
</dbReference>
<feature type="active site" description="Nucleophile" evidence="9">
    <location>
        <position position="368"/>
    </location>
</feature>
<gene>
    <name evidence="11" type="ORF">K1X11_008065</name>
</gene>
<dbReference type="InterPro" id="IPR018120">
    <property type="entry name" value="Glyco_hydro_1_AS"/>
</dbReference>
<dbReference type="PROSITE" id="PS00653">
    <property type="entry name" value="GLYCOSYL_HYDROL_F1_2"/>
    <property type="match status" value="1"/>
</dbReference>
<dbReference type="GO" id="GO:0008422">
    <property type="term" value="F:beta-glucosidase activity"/>
    <property type="evidence" value="ECO:0007669"/>
    <property type="project" value="UniProtKB-EC"/>
</dbReference>
<dbReference type="Pfam" id="PF00232">
    <property type="entry name" value="Glyco_hydro_1"/>
    <property type="match status" value="1"/>
</dbReference>
<dbReference type="PROSITE" id="PS00572">
    <property type="entry name" value="GLYCOSYL_HYDROL_F1_1"/>
    <property type="match status" value="1"/>
</dbReference>
<reference evidence="11 12" key="1">
    <citation type="submission" date="2021-08" db="EMBL/GenBank/DDBJ databases">
        <authorList>
            <person name="Zhang D."/>
            <person name="Zhang A."/>
            <person name="Wang L."/>
        </authorList>
    </citation>
    <scope>NUCLEOTIDE SEQUENCE [LARGE SCALE GENOMIC DNA]</scope>
    <source>
        <strain evidence="11 12">WL0086</strain>
    </source>
</reference>
<dbReference type="InterPro" id="IPR033132">
    <property type="entry name" value="GH_1_N_CS"/>
</dbReference>
<dbReference type="PANTHER" id="PTHR10353">
    <property type="entry name" value="GLYCOSYL HYDROLASE"/>
    <property type="match status" value="1"/>
</dbReference>
<keyword evidence="12" id="KW-1185">Reference proteome</keyword>
<dbReference type="EMBL" id="CP139781">
    <property type="protein sequence ID" value="WRQ89361.1"/>
    <property type="molecule type" value="Genomic_DNA"/>
</dbReference>
<proteinExistence type="inferred from homology"/>
<dbReference type="RefSeq" id="WP_221029948.1">
    <property type="nucleotide sequence ID" value="NZ_CP139781.1"/>
</dbReference>
<accession>A0ABZ1CCR5</accession>
<dbReference type="Gene3D" id="3.20.20.80">
    <property type="entry name" value="Glycosidases"/>
    <property type="match status" value="1"/>
</dbReference>
<dbReference type="NCBIfam" id="TIGR03356">
    <property type="entry name" value="BGL"/>
    <property type="match status" value="1"/>
</dbReference>
<keyword evidence="7 10" id="KW-0326">Glycosidase</keyword>